<dbReference type="SMART" id="SM00028">
    <property type="entry name" value="TPR"/>
    <property type="match status" value="3"/>
</dbReference>
<evidence type="ECO:0000256" key="4">
    <source>
        <dbReference type="ARBA" id="ARBA00022803"/>
    </source>
</evidence>
<dbReference type="PANTHER" id="PTHR46630:SF1">
    <property type="entry name" value="TETRATRICOPEPTIDE REPEAT PROTEIN 29"/>
    <property type="match status" value="1"/>
</dbReference>
<gene>
    <name evidence="6" type="ORF">CSSPJE1EN1_LOCUS4786</name>
</gene>
<sequence>MLVNGHPKAFIELFELTHQPQPPPPSPDYVDPLSLIGEKQLTDPESLYPLAQHLEDAEMGERTGDHKKVYDAYVMIGRLFEDIKDFTQAMFYLMRGLAAADKSGEQAYVAEVNFYLGRVAWKLLDSAESIKRYELFIAIAKGLGDEEGIIQAAGNLLEAVKSAIVAKNKVGEGEAKYQLGKLHSRLHHPDIALSYQTDYLNFCCSVNDQVGEGKAHAAMAEVYELIGKHEDAIVHMESYLKVAEDTNLTTKRSTRLTSHIYLSTQAKAACKIGMLYQRHGDVQLAKKHFEDFFEMARELKDVKMQAVARINIGVVCSMAKVNAKPTSPKSK</sequence>
<evidence type="ECO:0000313" key="6">
    <source>
        <dbReference type="EMBL" id="CAK9259308.1"/>
    </source>
</evidence>
<evidence type="ECO:0000256" key="3">
    <source>
        <dbReference type="ARBA" id="ARBA00022737"/>
    </source>
</evidence>
<dbReference type="SUPFAM" id="SSF48452">
    <property type="entry name" value="TPR-like"/>
    <property type="match status" value="2"/>
</dbReference>
<accession>A0ABP0VXS7</accession>
<dbReference type="Gene3D" id="1.25.40.10">
    <property type="entry name" value="Tetratricopeptide repeat domain"/>
    <property type="match status" value="3"/>
</dbReference>
<dbReference type="PANTHER" id="PTHR46630">
    <property type="entry name" value="TETRATRICOPEPTIDE REPEAT PROTEIN 29"/>
    <property type="match status" value="1"/>
</dbReference>
<dbReference type="EMBL" id="OZ020107">
    <property type="protein sequence ID" value="CAK9259308.1"/>
    <property type="molecule type" value="Genomic_DNA"/>
</dbReference>
<comment type="subcellular location">
    <subcellularLocation>
        <location evidence="1">Cytoplasm</location>
    </subcellularLocation>
</comment>
<keyword evidence="4" id="KW-0802">TPR repeat</keyword>
<dbReference type="Proteomes" id="UP001497444">
    <property type="component" value="Chromosome 12"/>
</dbReference>
<evidence type="ECO:0000256" key="2">
    <source>
        <dbReference type="ARBA" id="ARBA00022490"/>
    </source>
</evidence>
<proteinExistence type="predicted"/>
<dbReference type="InterPro" id="IPR011990">
    <property type="entry name" value="TPR-like_helical_dom_sf"/>
</dbReference>
<evidence type="ECO:0000313" key="7">
    <source>
        <dbReference type="Proteomes" id="UP001497444"/>
    </source>
</evidence>
<evidence type="ECO:0000256" key="1">
    <source>
        <dbReference type="ARBA" id="ARBA00004496"/>
    </source>
</evidence>
<keyword evidence="2" id="KW-0963">Cytoplasm</keyword>
<keyword evidence="3" id="KW-0677">Repeat</keyword>
<keyword evidence="7" id="KW-1185">Reference proteome</keyword>
<reference evidence="6" key="1">
    <citation type="submission" date="2024-02" db="EMBL/GenBank/DDBJ databases">
        <authorList>
            <consortium name="ELIXIR-Norway"/>
            <consortium name="Elixir Norway"/>
        </authorList>
    </citation>
    <scope>NUCLEOTIDE SEQUENCE</scope>
</reference>
<evidence type="ECO:0000256" key="5">
    <source>
        <dbReference type="ARBA" id="ARBA00040665"/>
    </source>
</evidence>
<name>A0ABP0VXS7_9BRYO</name>
<protein>
    <recommendedName>
        <fullName evidence="5">Tetratricopeptide repeat protein 29</fullName>
    </recommendedName>
</protein>
<dbReference type="Pfam" id="PF13181">
    <property type="entry name" value="TPR_8"/>
    <property type="match status" value="1"/>
</dbReference>
<organism evidence="6 7">
    <name type="scientific">Sphagnum jensenii</name>
    <dbReference type="NCBI Taxonomy" id="128206"/>
    <lineage>
        <taxon>Eukaryota</taxon>
        <taxon>Viridiplantae</taxon>
        <taxon>Streptophyta</taxon>
        <taxon>Embryophyta</taxon>
        <taxon>Bryophyta</taxon>
        <taxon>Sphagnophytina</taxon>
        <taxon>Sphagnopsida</taxon>
        <taxon>Sphagnales</taxon>
        <taxon>Sphagnaceae</taxon>
        <taxon>Sphagnum</taxon>
    </lineage>
</organism>
<dbReference type="InterPro" id="IPR019734">
    <property type="entry name" value="TPR_rpt"/>
</dbReference>
<dbReference type="InterPro" id="IPR051476">
    <property type="entry name" value="Bac_ResReg_Asp_Phosphatase"/>
</dbReference>